<protein>
    <submittedName>
        <fullName evidence="4">SUEL-type lectin domain-containing protein</fullName>
    </submittedName>
</protein>
<dbReference type="GO" id="GO:0030246">
    <property type="term" value="F:carbohydrate binding"/>
    <property type="evidence" value="ECO:0007669"/>
    <property type="project" value="InterPro"/>
</dbReference>
<feature type="transmembrane region" description="Helical" evidence="1">
    <location>
        <begin position="341"/>
        <end position="361"/>
    </location>
</feature>
<dbReference type="Gene3D" id="2.60.120.740">
    <property type="match status" value="2"/>
</dbReference>
<accession>A0A914C958</accession>
<name>A0A914C958_9BILA</name>
<feature type="domain" description="SUEL-type lectin" evidence="2">
    <location>
        <begin position="12"/>
        <end position="107"/>
    </location>
</feature>
<keyword evidence="3" id="KW-1185">Reference proteome</keyword>
<feature type="domain" description="SUEL-type lectin" evidence="2">
    <location>
        <begin position="116"/>
        <end position="207"/>
    </location>
</feature>
<dbReference type="CDD" id="cd22828">
    <property type="entry name" value="Gal_Rha_Lectin_EVA1_EVA1C_rpt1"/>
    <property type="match status" value="1"/>
</dbReference>
<dbReference type="CDD" id="cd22829">
    <property type="entry name" value="Gal_Rha_Lectin_EVA1_EVA1C_rpt2"/>
    <property type="match status" value="1"/>
</dbReference>
<dbReference type="WBParaSite" id="ACRNAN_Path_51.g190.t1">
    <property type="protein sequence ID" value="ACRNAN_Path_51.g190.t1"/>
    <property type="gene ID" value="ACRNAN_Path_51.g190"/>
</dbReference>
<dbReference type="PANTHER" id="PTHR46780">
    <property type="entry name" value="PROTEIN EVA-1"/>
    <property type="match status" value="1"/>
</dbReference>
<keyword evidence="1" id="KW-0472">Membrane</keyword>
<evidence type="ECO:0000313" key="4">
    <source>
        <dbReference type="WBParaSite" id="ACRNAN_Path_51.g190.t1"/>
    </source>
</evidence>
<evidence type="ECO:0000259" key="2">
    <source>
        <dbReference type="PROSITE" id="PS50228"/>
    </source>
</evidence>
<evidence type="ECO:0000313" key="3">
    <source>
        <dbReference type="Proteomes" id="UP000887540"/>
    </source>
</evidence>
<keyword evidence="1" id="KW-1133">Transmembrane helix</keyword>
<reference evidence="4" key="1">
    <citation type="submission" date="2022-11" db="UniProtKB">
        <authorList>
            <consortium name="WormBaseParasite"/>
        </authorList>
    </citation>
    <scope>IDENTIFICATION</scope>
</reference>
<dbReference type="AlphaFoldDB" id="A0A914C958"/>
<dbReference type="InterPro" id="IPR000922">
    <property type="entry name" value="Lectin_gal-bd_dom"/>
</dbReference>
<dbReference type="PROSITE" id="PS50228">
    <property type="entry name" value="SUEL_LECTIN"/>
    <property type="match status" value="2"/>
</dbReference>
<evidence type="ECO:0000256" key="1">
    <source>
        <dbReference type="SAM" id="Phobius"/>
    </source>
</evidence>
<keyword evidence="1" id="KW-0812">Transmembrane</keyword>
<dbReference type="Proteomes" id="UP000887540">
    <property type="component" value="Unplaced"/>
</dbReference>
<organism evidence="3 4">
    <name type="scientific">Acrobeloides nanus</name>
    <dbReference type="NCBI Taxonomy" id="290746"/>
    <lineage>
        <taxon>Eukaryota</taxon>
        <taxon>Metazoa</taxon>
        <taxon>Ecdysozoa</taxon>
        <taxon>Nematoda</taxon>
        <taxon>Chromadorea</taxon>
        <taxon>Rhabditida</taxon>
        <taxon>Tylenchina</taxon>
        <taxon>Cephalobomorpha</taxon>
        <taxon>Cephaloboidea</taxon>
        <taxon>Cephalobidae</taxon>
        <taxon>Acrobeloides</taxon>
    </lineage>
</organism>
<proteinExistence type="predicted"/>
<sequence>MLESLKNNLVQACENEKITLHCPRNTHILVENSFYGRLVPSSELCPLPGIGPIKNEDTSCDVAEAHAKITDLCRNKRKCRIVVKPSFFDHDPCPNTSKYLQISYKCKPISFEDQNFCEGTNMQLSCKSNKRLAIYSANYGRTVNGQAEMHCPLKTPVTQDCVADVLPQILEKCHAQTECTIAVNDHFLGNPCENEVQKYLSLIFMCVNDEVFSEAAIKGNLDSMKELKNELNSVVGLHKNTNFQTSMVKDEAPVMYRPTMLHLDSRSHESLRNDAAFTQSDIVHRPPSHVEVHPDYPDENIRIHPAREDEADEQRLPNAVGVAHDFLVLVEFLKENKEKTLLYFFLSASTGIILLLLACICQQCRAKSREDRAEKVVRLEPAKSAELSSLIGSNHTSPMYLDSDSRHMDMGELGSDGHYMRFSQITPPRIQPYIYYS</sequence>
<dbReference type="InterPro" id="IPR043159">
    <property type="entry name" value="Lectin_gal-bd_sf"/>
</dbReference>
<dbReference type="Pfam" id="PF02140">
    <property type="entry name" value="SUEL_Lectin"/>
    <property type="match status" value="2"/>
</dbReference>